<organism evidence="1 2">
    <name type="scientific">Pyrenophora seminiperda CCB06</name>
    <dbReference type="NCBI Taxonomy" id="1302712"/>
    <lineage>
        <taxon>Eukaryota</taxon>
        <taxon>Fungi</taxon>
        <taxon>Dikarya</taxon>
        <taxon>Ascomycota</taxon>
        <taxon>Pezizomycotina</taxon>
        <taxon>Dothideomycetes</taxon>
        <taxon>Pleosporomycetidae</taxon>
        <taxon>Pleosporales</taxon>
        <taxon>Pleosporineae</taxon>
        <taxon>Pleosporaceae</taxon>
        <taxon>Pyrenophora</taxon>
    </lineage>
</organism>
<sequence length="90" mass="10719">MVIHVPKQNAKAKAATLKAIMDIFELFERIKSRLDFQDIDICNLRQLLNVRSTFKHQRLEGGFRSSISNRDTWLVLRHFGQWLDLKRYQC</sequence>
<keyword evidence="2" id="KW-1185">Reference proteome</keyword>
<dbReference type="AlphaFoldDB" id="A0A3M7LZX2"/>
<proteinExistence type="predicted"/>
<gene>
    <name evidence="1" type="ORF">GMOD_00010091</name>
</gene>
<evidence type="ECO:0000313" key="1">
    <source>
        <dbReference type="EMBL" id="RMZ67724.1"/>
    </source>
</evidence>
<name>A0A3M7LZX2_9PLEO</name>
<dbReference type="Proteomes" id="UP000265663">
    <property type="component" value="Unassembled WGS sequence"/>
</dbReference>
<evidence type="ECO:0000313" key="2">
    <source>
        <dbReference type="Proteomes" id="UP000265663"/>
    </source>
</evidence>
<dbReference type="EMBL" id="KE747811">
    <property type="protein sequence ID" value="RMZ67724.1"/>
    <property type="molecule type" value="Genomic_DNA"/>
</dbReference>
<accession>A0A3M7LZX2</accession>
<protein>
    <submittedName>
        <fullName evidence="1">Uncharacterized protein</fullName>
    </submittedName>
</protein>
<reference evidence="1 2" key="1">
    <citation type="journal article" date="2014" name="PLoS ONE">
        <title>De novo Genome Assembly of the Fungal Plant Pathogen Pyrenophora semeniperda.</title>
        <authorList>
            <person name="Soliai M.M."/>
            <person name="Meyer S.E."/>
            <person name="Udall J.A."/>
            <person name="Elzinga D.E."/>
            <person name="Hermansen R.A."/>
            <person name="Bodily P.M."/>
            <person name="Hart A.A."/>
            <person name="Coleman C.E."/>
        </authorList>
    </citation>
    <scope>NUCLEOTIDE SEQUENCE [LARGE SCALE GENOMIC DNA]</scope>
    <source>
        <strain evidence="1 2">CCB06</strain>
        <tissue evidence="1">Mycelium</tissue>
    </source>
</reference>